<sequence length="346" mass="39279">MKSEKGPTSDWKGGEPEGPPAFSSYIADTKKEGTSWGRDTIYSHDAHVNSSGEALYRFLLDQKSQNLPVLRLFLKGEGIEDQSDTYKDRTNFNFWVDVPLPDDLIKEGVYYSFDDLEPAYRGGTTKQIQSGSFTEDSNSKALAEYAKQRDQRRKRGIPPWSYNSNEQDLLVLDCGSQVEIAERLHALHANPWKSSKNLKEWADEYCAKSTSRKEFAFQQEVYGWNFAKLEELLRSLIKRLGYGGIIEVRYWTVNSRVFVRPPGTISKVISKIWSPGSSVWKVAGVAYPLTKWVPVDGSEPAPTESSKVIKTSAGFMKQIGLTEEEWFRKWEPMLTSAITKKFACPL</sequence>
<organism evidence="2 3">
    <name type="scientific">Coprinopsis marcescibilis</name>
    <name type="common">Agaric fungus</name>
    <name type="synonym">Psathyrella marcescibilis</name>
    <dbReference type="NCBI Taxonomy" id="230819"/>
    <lineage>
        <taxon>Eukaryota</taxon>
        <taxon>Fungi</taxon>
        <taxon>Dikarya</taxon>
        <taxon>Basidiomycota</taxon>
        <taxon>Agaricomycotina</taxon>
        <taxon>Agaricomycetes</taxon>
        <taxon>Agaricomycetidae</taxon>
        <taxon>Agaricales</taxon>
        <taxon>Agaricineae</taxon>
        <taxon>Psathyrellaceae</taxon>
        <taxon>Coprinopsis</taxon>
    </lineage>
</organism>
<evidence type="ECO:0000313" key="2">
    <source>
        <dbReference type="EMBL" id="TFK30417.1"/>
    </source>
</evidence>
<dbReference type="Proteomes" id="UP000307440">
    <property type="component" value="Unassembled WGS sequence"/>
</dbReference>
<dbReference type="OrthoDB" id="203796at2759"/>
<keyword evidence="3" id="KW-1185">Reference proteome</keyword>
<evidence type="ECO:0000256" key="1">
    <source>
        <dbReference type="SAM" id="MobiDB-lite"/>
    </source>
</evidence>
<accession>A0A5C3LC37</accession>
<proteinExistence type="predicted"/>
<dbReference type="AlphaFoldDB" id="A0A5C3LC37"/>
<name>A0A5C3LC37_COPMA</name>
<feature type="compositionally biased region" description="Basic and acidic residues" evidence="1">
    <location>
        <begin position="1"/>
        <end position="15"/>
    </location>
</feature>
<protein>
    <submittedName>
        <fullName evidence="2">Uncharacterized protein</fullName>
    </submittedName>
</protein>
<evidence type="ECO:0000313" key="3">
    <source>
        <dbReference type="Proteomes" id="UP000307440"/>
    </source>
</evidence>
<dbReference type="EMBL" id="ML210146">
    <property type="protein sequence ID" value="TFK30417.1"/>
    <property type="molecule type" value="Genomic_DNA"/>
</dbReference>
<gene>
    <name evidence="2" type="ORF">FA15DRAFT_690169</name>
</gene>
<dbReference type="PANTHER" id="PTHR37848">
    <property type="entry name" value="EXPRESSED PROTEIN"/>
    <property type="match status" value="1"/>
</dbReference>
<reference evidence="2 3" key="1">
    <citation type="journal article" date="2019" name="Nat. Ecol. Evol.">
        <title>Megaphylogeny resolves global patterns of mushroom evolution.</title>
        <authorList>
            <person name="Varga T."/>
            <person name="Krizsan K."/>
            <person name="Foldi C."/>
            <person name="Dima B."/>
            <person name="Sanchez-Garcia M."/>
            <person name="Sanchez-Ramirez S."/>
            <person name="Szollosi G.J."/>
            <person name="Szarkandi J.G."/>
            <person name="Papp V."/>
            <person name="Albert L."/>
            <person name="Andreopoulos W."/>
            <person name="Angelini C."/>
            <person name="Antonin V."/>
            <person name="Barry K.W."/>
            <person name="Bougher N.L."/>
            <person name="Buchanan P."/>
            <person name="Buyck B."/>
            <person name="Bense V."/>
            <person name="Catcheside P."/>
            <person name="Chovatia M."/>
            <person name="Cooper J."/>
            <person name="Damon W."/>
            <person name="Desjardin D."/>
            <person name="Finy P."/>
            <person name="Geml J."/>
            <person name="Haridas S."/>
            <person name="Hughes K."/>
            <person name="Justo A."/>
            <person name="Karasinski D."/>
            <person name="Kautmanova I."/>
            <person name="Kiss B."/>
            <person name="Kocsube S."/>
            <person name="Kotiranta H."/>
            <person name="LaButti K.M."/>
            <person name="Lechner B.E."/>
            <person name="Liimatainen K."/>
            <person name="Lipzen A."/>
            <person name="Lukacs Z."/>
            <person name="Mihaltcheva S."/>
            <person name="Morgado L.N."/>
            <person name="Niskanen T."/>
            <person name="Noordeloos M.E."/>
            <person name="Ohm R.A."/>
            <person name="Ortiz-Santana B."/>
            <person name="Ovrebo C."/>
            <person name="Racz N."/>
            <person name="Riley R."/>
            <person name="Savchenko A."/>
            <person name="Shiryaev A."/>
            <person name="Soop K."/>
            <person name="Spirin V."/>
            <person name="Szebenyi C."/>
            <person name="Tomsovsky M."/>
            <person name="Tulloss R.E."/>
            <person name="Uehling J."/>
            <person name="Grigoriev I.V."/>
            <person name="Vagvolgyi C."/>
            <person name="Papp T."/>
            <person name="Martin F.M."/>
            <person name="Miettinen O."/>
            <person name="Hibbett D.S."/>
            <person name="Nagy L.G."/>
        </authorList>
    </citation>
    <scope>NUCLEOTIDE SEQUENCE [LARGE SCALE GENOMIC DNA]</scope>
    <source>
        <strain evidence="2 3">CBS 121175</strain>
    </source>
</reference>
<feature type="region of interest" description="Disordered" evidence="1">
    <location>
        <begin position="1"/>
        <end position="26"/>
    </location>
</feature>
<dbReference type="PANTHER" id="PTHR37848:SF1">
    <property type="entry name" value="SUN DOMAIN-CONTAINING PROTEIN"/>
    <property type="match status" value="1"/>
</dbReference>